<dbReference type="EMBL" id="MK500545">
    <property type="protein sequence ID" value="QBK91550.1"/>
    <property type="molecule type" value="Genomic_DNA"/>
</dbReference>
<name>A0A481Z6F9_9VIRU</name>
<sequence>MNTVWAILRSSNFTSNTDEERENDSNLVGIYQNKNEAIEEIIKLYLDDDIDLFKPTKYSSVVKKMKRQRVKLKENMIHTYTGLGNRYSLIECVIDAKHDYEQNVTDLYNQTTIENN</sequence>
<gene>
    <name evidence="1" type="ORF">LCPAC302_00930</name>
    <name evidence="2" type="ORF">LCPAC302_01700</name>
</gene>
<evidence type="ECO:0000313" key="1">
    <source>
        <dbReference type="EMBL" id="QBK91473.1"/>
    </source>
</evidence>
<evidence type="ECO:0000313" key="2">
    <source>
        <dbReference type="EMBL" id="QBK91550.1"/>
    </source>
</evidence>
<proteinExistence type="predicted"/>
<protein>
    <submittedName>
        <fullName evidence="1">Uncharacterized protein</fullName>
    </submittedName>
</protein>
<organism evidence="1">
    <name type="scientific">Pithovirus LCPAC302</name>
    <dbReference type="NCBI Taxonomy" id="2506593"/>
    <lineage>
        <taxon>Viruses</taxon>
        <taxon>Pithoviruses</taxon>
    </lineage>
</organism>
<reference evidence="1" key="1">
    <citation type="journal article" date="2019" name="MBio">
        <title>Virus Genomes from Deep Sea Sediments Expand the Ocean Megavirome and Support Independent Origins of Viral Gigantism.</title>
        <authorList>
            <person name="Backstrom D."/>
            <person name="Yutin N."/>
            <person name="Jorgensen S.L."/>
            <person name="Dharamshi J."/>
            <person name="Homa F."/>
            <person name="Zaremba-Niedwiedzka K."/>
            <person name="Spang A."/>
            <person name="Wolf Y.I."/>
            <person name="Koonin E.V."/>
            <person name="Ettema T.J."/>
        </authorList>
    </citation>
    <scope>NUCLEOTIDE SEQUENCE</scope>
</reference>
<dbReference type="EMBL" id="MK500539">
    <property type="protein sequence ID" value="QBK91473.1"/>
    <property type="molecule type" value="Genomic_DNA"/>
</dbReference>
<accession>A0A481Z6F9</accession>